<feature type="non-terminal residue" evidence="2">
    <location>
        <position position="86"/>
    </location>
</feature>
<feature type="region of interest" description="Disordered" evidence="1">
    <location>
        <begin position="1"/>
        <end position="48"/>
    </location>
</feature>
<comment type="caution">
    <text evidence="2">The sequence shown here is derived from an EMBL/GenBank/DDBJ whole genome shotgun (WGS) entry which is preliminary data.</text>
</comment>
<proteinExistence type="predicted"/>
<evidence type="ECO:0000256" key="1">
    <source>
        <dbReference type="SAM" id="MobiDB-lite"/>
    </source>
</evidence>
<dbReference type="Proteomes" id="UP001153269">
    <property type="component" value="Unassembled WGS sequence"/>
</dbReference>
<organism evidence="2 3">
    <name type="scientific">Pleuronectes platessa</name>
    <name type="common">European plaice</name>
    <dbReference type="NCBI Taxonomy" id="8262"/>
    <lineage>
        <taxon>Eukaryota</taxon>
        <taxon>Metazoa</taxon>
        <taxon>Chordata</taxon>
        <taxon>Craniata</taxon>
        <taxon>Vertebrata</taxon>
        <taxon>Euteleostomi</taxon>
        <taxon>Actinopterygii</taxon>
        <taxon>Neopterygii</taxon>
        <taxon>Teleostei</taxon>
        <taxon>Neoteleostei</taxon>
        <taxon>Acanthomorphata</taxon>
        <taxon>Carangaria</taxon>
        <taxon>Pleuronectiformes</taxon>
        <taxon>Pleuronectoidei</taxon>
        <taxon>Pleuronectidae</taxon>
        <taxon>Pleuronectes</taxon>
    </lineage>
</organism>
<dbReference type="EMBL" id="CADEAL010000019">
    <property type="protein sequence ID" value="CAB1412767.1"/>
    <property type="molecule type" value="Genomic_DNA"/>
</dbReference>
<evidence type="ECO:0000313" key="3">
    <source>
        <dbReference type="Proteomes" id="UP001153269"/>
    </source>
</evidence>
<feature type="compositionally biased region" description="Basic and acidic residues" evidence="1">
    <location>
        <begin position="24"/>
        <end position="33"/>
    </location>
</feature>
<reference evidence="2" key="1">
    <citation type="submission" date="2020-03" db="EMBL/GenBank/DDBJ databases">
        <authorList>
            <person name="Weist P."/>
        </authorList>
    </citation>
    <scope>NUCLEOTIDE SEQUENCE</scope>
</reference>
<keyword evidence="3" id="KW-1185">Reference proteome</keyword>
<sequence>MLEITLSRGGKERRKKFEEEEEEERRRRIEENRRMKKGRGGGENITTNNNIWISNVTEHNLNLKISNIHVIWNRANSGLKSSPPSD</sequence>
<gene>
    <name evidence="2" type="ORF">PLEPLA_LOCUS461</name>
</gene>
<protein>
    <submittedName>
        <fullName evidence="2">Uncharacterized protein</fullName>
    </submittedName>
</protein>
<dbReference type="AlphaFoldDB" id="A0A9N7TGX4"/>
<name>A0A9N7TGX4_PLEPL</name>
<evidence type="ECO:0000313" key="2">
    <source>
        <dbReference type="EMBL" id="CAB1412767.1"/>
    </source>
</evidence>
<accession>A0A9N7TGX4</accession>